<dbReference type="SMART" id="SM00062">
    <property type="entry name" value="PBPb"/>
    <property type="match status" value="1"/>
</dbReference>
<keyword evidence="1" id="KW-0732">Signal</keyword>
<dbReference type="Gene3D" id="3.40.190.10">
    <property type="entry name" value="Periplasmic binding protein-like II"/>
    <property type="match status" value="2"/>
</dbReference>
<dbReference type="Pfam" id="PF00497">
    <property type="entry name" value="SBP_bac_3"/>
    <property type="match status" value="1"/>
</dbReference>
<dbReference type="PANTHER" id="PTHR35936">
    <property type="entry name" value="MEMBRANE-BOUND LYTIC MUREIN TRANSGLYCOSYLASE F"/>
    <property type="match status" value="1"/>
</dbReference>
<dbReference type="PANTHER" id="PTHR35936:SF17">
    <property type="entry name" value="ARGININE-BINDING EXTRACELLULAR PROTEIN ARTP"/>
    <property type="match status" value="1"/>
</dbReference>
<dbReference type="AlphaFoldDB" id="A0A0H4T5W5"/>
<protein>
    <submittedName>
        <fullName evidence="4">Family 3 extracellular solute-binding protein</fullName>
    </submittedName>
</protein>
<dbReference type="EMBL" id="KT007008">
    <property type="protein sequence ID" value="AKQ03133.1"/>
    <property type="molecule type" value="Genomic_DNA"/>
</dbReference>
<accession>A0A0H4T5W5</accession>
<feature type="transmembrane region" description="Helical" evidence="2">
    <location>
        <begin position="7"/>
        <end position="32"/>
    </location>
</feature>
<reference evidence="4" key="1">
    <citation type="journal article" date="2015" name="ISME J.">
        <title>Aquifer environment selects for microbial species cohorts in sediment and groundwater.</title>
        <authorList>
            <person name="Hug L.A."/>
            <person name="Thomas B.C."/>
            <person name="Brown C.T."/>
            <person name="Frischkorn K.R."/>
            <person name="Williams K.H."/>
            <person name="Tringe S.G."/>
            <person name="Banfield J.F."/>
        </authorList>
    </citation>
    <scope>NUCLEOTIDE SEQUENCE</scope>
</reference>
<name>A0A0H4T5W5_9EURY</name>
<keyword evidence="2" id="KW-0472">Membrane</keyword>
<proteinExistence type="predicted"/>
<feature type="domain" description="Solute-binding protein family 3/N-terminal" evidence="3">
    <location>
        <begin position="41"/>
        <end position="271"/>
    </location>
</feature>
<evidence type="ECO:0000256" key="1">
    <source>
        <dbReference type="ARBA" id="ARBA00022729"/>
    </source>
</evidence>
<evidence type="ECO:0000313" key="4">
    <source>
        <dbReference type="EMBL" id="AKQ03133.1"/>
    </source>
</evidence>
<sequence length="271" mass="29084">MRGSKGVSVVVTAIIAVVLFVAGLGVGALFLAPAPPPAKEKLLLGTNTPFPPFEYYDANDNLVGFDIELIQEMVTRSGYTYEWRDYTDFTALLLAVSAEGVDVAIGAITSNLATGAERNKSMKFTNSYYEADQGVLKLTSDTTNYCPNPDCTADDLNKTQFIVGVQDITTSYYWILDNLKAVTVQKFPSVTQVLQSLQAGSVDFIVIDKPAAEGIAAGNAAFTVEGTIQTNELYAFAVAKADPKGLVPKLNAALAAMKTDGAYARILDKYF</sequence>
<organism evidence="4">
    <name type="scientific">uncultured euryarchaeote Rifle_16ft_4_minimus_37884</name>
    <dbReference type="NCBI Taxonomy" id="1665196"/>
    <lineage>
        <taxon>Archaea</taxon>
        <taxon>Methanobacteriati</taxon>
        <taxon>Methanobacteriota</taxon>
        <taxon>environmental samples</taxon>
    </lineage>
</organism>
<dbReference type="InterPro" id="IPR001638">
    <property type="entry name" value="Solute-binding_3/MltF_N"/>
</dbReference>
<keyword evidence="2" id="KW-0812">Transmembrane</keyword>
<keyword evidence="2" id="KW-1133">Transmembrane helix</keyword>
<evidence type="ECO:0000259" key="3">
    <source>
        <dbReference type="SMART" id="SM00062"/>
    </source>
</evidence>
<evidence type="ECO:0000256" key="2">
    <source>
        <dbReference type="SAM" id="Phobius"/>
    </source>
</evidence>
<dbReference type="SUPFAM" id="SSF53850">
    <property type="entry name" value="Periplasmic binding protein-like II"/>
    <property type="match status" value="1"/>
</dbReference>